<reference evidence="2" key="1">
    <citation type="journal article" date="2023" name="bioRxiv">
        <title>Scaffold-level genome assemblies of two parasitoid biocontrol wasps reveal the parthenogenesis mechanism and an associated novel virus.</title>
        <authorList>
            <person name="Inwood S."/>
            <person name="Skelly J."/>
            <person name="Guhlin J."/>
            <person name="Harrop T."/>
            <person name="Goldson S."/>
            <person name="Dearden P."/>
        </authorList>
    </citation>
    <scope>NUCLEOTIDE SEQUENCE</scope>
    <source>
        <strain evidence="2">Irish</strain>
        <tissue evidence="2">Whole body</tissue>
    </source>
</reference>
<protein>
    <recommendedName>
        <fullName evidence="1">VPS9 domain-containing protein</fullName>
    </recommendedName>
</protein>
<name>A0AA39F9E6_9HYME</name>
<dbReference type="EMBL" id="JAQQBS010001422">
    <property type="protein sequence ID" value="KAK0165393.1"/>
    <property type="molecule type" value="Genomic_DNA"/>
</dbReference>
<dbReference type="GO" id="GO:0005886">
    <property type="term" value="C:plasma membrane"/>
    <property type="evidence" value="ECO:0007669"/>
    <property type="project" value="TreeGrafter"/>
</dbReference>
<reference evidence="2" key="2">
    <citation type="submission" date="2023-03" db="EMBL/GenBank/DDBJ databases">
        <authorList>
            <person name="Inwood S.N."/>
            <person name="Skelly J.G."/>
            <person name="Guhlin J."/>
            <person name="Harrop T.W.R."/>
            <person name="Goldson S.G."/>
            <person name="Dearden P.K."/>
        </authorList>
    </citation>
    <scope>NUCLEOTIDE SEQUENCE</scope>
    <source>
        <strain evidence="2">Irish</strain>
        <tissue evidence="2">Whole body</tissue>
    </source>
</reference>
<keyword evidence="3" id="KW-1185">Reference proteome</keyword>
<evidence type="ECO:0000259" key="1">
    <source>
        <dbReference type="PROSITE" id="PS51205"/>
    </source>
</evidence>
<dbReference type="InterPro" id="IPR051248">
    <property type="entry name" value="UPF0507/Ank_repeat_27"/>
</dbReference>
<proteinExistence type="predicted"/>
<dbReference type="Gene3D" id="1.20.1050.80">
    <property type="entry name" value="VPS9 domain"/>
    <property type="match status" value="1"/>
</dbReference>
<gene>
    <name evidence="2" type="ORF">PV328_003909</name>
</gene>
<dbReference type="Pfam" id="PF02204">
    <property type="entry name" value="VPS9"/>
    <property type="match status" value="1"/>
</dbReference>
<dbReference type="GO" id="GO:0097422">
    <property type="term" value="C:tubular endosome"/>
    <property type="evidence" value="ECO:0007669"/>
    <property type="project" value="TreeGrafter"/>
</dbReference>
<dbReference type="GO" id="GO:0005769">
    <property type="term" value="C:early endosome"/>
    <property type="evidence" value="ECO:0007669"/>
    <property type="project" value="TreeGrafter"/>
</dbReference>
<dbReference type="GO" id="GO:0005770">
    <property type="term" value="C:late endosome"/>
    <property type="evidence" value="ECO:0007669"/>
    <property type="project" value="TreeGrafter"/>
</dbReference>
<dbReference type="AlphaFoldDB" id="A0AA39F9E6"/>
<dbReference type="GO" id="GO:0000149">
    <property type="term" value="F:SNARE binding"/>
    <property type="evidence" value="ECO:0007669"/>
    <property type="project" value="TreeGrafter"/>
</dbReference>
<dbReference type="SUPFAM" id="SSF109993">
    <property type="entry name" value="VPS9 domain"/>
    <property type="match status" value="1"/>
</dbReference>
<evidence type="ECO:0000313" key="2">
    <source>
        <dbReference type="EMBL" id="KAK0165393.1"/>
    </source>
</evidence>
<dbReference type="PANTHER" id="PTHR24170">
    <property type="entry name" value="ANKYRIN REPEAT DOMAIN-CONTAINING PROTEIN 27"/>
    <property type="match status" value="1"/>
</dbReference>
<feature type="domain" description="VPS9" evidence="1">
    <location>
        <begin position="247"/>
        <end position="407"/>
    </location>
</feature>
<organism evidence="2 3">
    <name type="scientific">Microctonus aethiopoides</name>
    <dbReference type="NCBI Taxonomy" id="144406"/>
    <lineage>
        <taxon>Eukaryota</taxon>
        <taxon>Metazoa</taxon>
        <taxon>Ecdysozoa</taxon>
        <taxon>Arthropoda</taxon>
        <taxon>Hexapoda</taxon>
        <taxon>Insecta</taxon>
        <taxon>Pterygota</taxon>
        <taxon>Neoptera</taxon>
        <taxon>Endopterygota</taxon>
        <taxon>Hymenoptera</taxon>
        <taxon>Apocrita</taxon>
        <taxon>Ichneumonoidea</taxon>
        <taxon>Braconidae</taxon>
        <taxon>Euphorinae</taxon>
        <taxon>Microctonus</taxon>
    </lineage>
</organism>
<dbReference type="GO" id="GO:0030133">
    <property type="term" value="C:transport vesicle"/>
    <property type="evidence" value="ECO:0007669"/>
    <property type="project" value="TreeGrafter"/>
</dbReference>
<dbReference type="GO" id="GO:0005085">
    <property type="term" value="F:guanyl-nucleotide exchange factor activity"/>
    <property type="evidence" value="ECO:0007669"/>
    <property type="project" value="TreeGrafter"/>
</dbReference>
<evidence type="ECO:0000313" key="3">
    <source>
        <dbReference type="Proteomes" id="UP001168990"/>
    </source>
</evidence>
<dbReference type="Proteomes" id="UP001168990">
    <property type="component" value="Unassembled WGS sequence"/>
</dbReference>
<dbReference type="GO" id="GO:0045022">
    <property type="term" value="P:early endosome to late endosome transport"/>
    <property type="evidence" value="ECO:0007669"/>
    <property type="project" value="TreeGrafter"/>
</dbReference>
<sequence>MEVDEIMFNPFYLVLREKFKVKYDVALSKCWTICIPCTDSLRGLNITDEFVDDHILKPLSQLPYHYESTNLKNPRMFKFEDDYIRLIQQNGEFVYPKKYKIKILNIERGYNKDFKMYNIVIVDKLLHEKYVISQKPIENKIKLNRVITSYKDALNFLQEIATLEQCSLTELAANVKQINTDDYESASDLGDALQEWIRRNWAHIMRKFNLDMQRDGRFQKLLSTSLEIFIMHELHDKIYSLLNNALDEDDLSLNKKIDELIRVGVTPDQLGVKEAFAISLPCAIVELATLDARHDPLEKLICLKSTLDLIIAEIKGALADVETKIESYEENDLIDMRNTINIIPTDDLIPLLIYVIVKSRPKRLITDLHYIQNFLWSVSPYDGLSYTIVTYKTAIAALQKIEVNNLPSRSHKVKNDLSINEILDFVKIPESAATPIDRQVHELAMMLKECTKNDAVSNFKSHV</sequence>
<comment type="caution">
    <text evidence="2">The sequence shown here is derived from an EMBL/GenBank/DDBJ whole genome shotgun (WGS) entry which is preliminary data.</text>
</comment>
<dbReference type="InterPro" id="IPR037191">
    <property type="entry name" value="VPS9_dom_sf"/>
</dbReference>
<accession>A0AA39F9E6</accession>
<dbReference type="PROSITE" id="PS51205">
    <property type="entry name" value="VPS9"/>
    <property type="match status" value="1"/>
</dbReference>
<dbReference type="InterPro" id="IPR003123">
    <property type="entry name" value="VPS9"/>
</dbReference>
<dbReference type="PANTHER" id="PTHR24170:SF1">
    <property type="entry name" value="DOMAIN PROTEIN, PUTATIVE (AFU_ORTHOLOGUE AFUA_1G09870)-RELATED"/>
    <property type="match status" value="1"/>
</dbReference>